<evidence type="ECO:0000256" key="3">
    <source>
        <dbReference type="ARBA" id="ARBA00009762"/>
    </source>
</evidence>
<dbReference type="Gene3D" id="3.90.920.10">
    <property type="entry name" value="DNA primase, PRIM domain"/>
    <property type="match status" value="1"/>
</dbReference>
<sequence>MSESTPMEVSQSTPSFDPSHLRELLKVYYKRLFPHRLFYKWLTYGYSEANIFSHREISFTLANDIYMRYLSFENRSEFEKEIVGKLPEKIDIGAVYSVRPKDRITVPAIVPVQRELVFDIDMTDYDSVRTCCGGASVCEKCWKFMAIACQVVDATLQEDFGFEHILWVFSGRRGIHCWVCDSTARKLADEARAAVANYINILVPAGMGVEAGLDRVQLGNKMHHSVKRSHKIIEPYFHQVILEDQKLFDTNEGLKKLLSLIPDPEMRKEAEKVLKPFQGDSKKIWDTFCRHFEYIRTSGKGSASRKAKFIIEEVQLALLYPRLDINVSKKMNHLLKAPFCIHPKSGKVCVPFRASKVFDFNPVTVPTINLLMEEINTFDKENSDQTENLDDKAQIQDIKKTSMYKGIKIFEEFLRKLEESLKDKGPLTILKSQEKMDF</sequence>
<keyword evidence="10" id="KW-0862">Zinc</keyword>
<dbReference type="InterPro" id="IPR002755">
    <property type="entry name" value="DNA_primase_S"/>
</dbReference>
<keyword evidence="11" id="KW-0804">Transcription</keyword>
<dbReference type="NCBIfam" id="TIGR00335">
    <property type="entry name" value="primase_sml"/>
    <property type="match status" value="1"/>
</dbReference>
<dbReference type="GO" id="GO:0005658">
    <property type="term" value="C:alpha DNA polymerase:primase complex"/>
    <property type="evidence" value="ECO:0007669"/>
    <property type="project" value="UniProtKB-ARBA"/>
</dbReference>
<dbReference type="CDD" id="cd04860">
    <property type="entry name" value="AE_Prim_S"/>
    <property type="match status" value="1"/>
</dbReference>
<evidence type="ECO:0000256" key="9">
    <source>
        <dbReference type="ARBA" id="ARBA00022723"/>
    </source>
</evidence>
<dbReference type="AlphaFoldDB" id="A0A336KC39"/>
<comment type="cofactor">
    <cofactor evidence="2">
        <name>Mg(2+)</name>
        <dbReference type="ChEBI" id="CHEBI:18420"/>
    </cofactor>
</comment>
<dbReference type="GO" id="GO:0006269">
    <property type="term" value="P:DNA replication, synthesis of primer"/>
    <property type="evidence" value="ECO:0007669"/>
    <property type="project" value="UniProtKB-KW"/>
</dbReference>
<dbReference type="GO" id="GO:0003899">
    <property type="term" value="F:DNA-directed RNA polymerase activity"/>
    <property type="evidence" value="ECO:0007669"/>
    <property type="project" value="InterPro"/>
</dbReference>
<evidence type="ECO:0000256" key="2">
    <source>
        <dbReference type="ARBA" id="ARBA00001946"/>
    </source>
</evidence>
<evidence type="ECO:0000256" key="4">
    <source>
        <dbReference type="ARBA" id="ARBA00022478"/>
    </source>
</evidence>
<dbReference type="VEuPathDB" id="VectorBase:CSON007664"/>
<accession>A0A336KC39</accession>
<evidence type="ECO:0000256" key="8">
    <source>
        <dbReference type="ARBA" id="ARBA00022705"/>
    </source>
</evidence>
<dbReference type="EMBL" id="UFQT01000316">
    <property type="protein sequence ID" value="SSX23151.1"/>
    <property type="molecule type" value="Genomic_DNA"/>
</dbReference>
<evidence type="ECO:0000256" key="6">
    <source>
        <dbReference type="ARBA" id="ARBA00022679"/>
    </source>
</evidence>
<dbReference type="InterPro" id="IPR014052">
    <property type="entry name" value="DNA_primase_ssu_euk/arc"/>
</dbReference>
<evidence type="ECO:0000256" key="1">
    <source>
        <dbReference type="ARBA" id="ARBA00001936"/>
    </source>
</evidence>
<gene>
    <name evidence="13" type="primary">CSON007664</name>
    <name evidence="15" type="synonym">CSON008383</name>
</gene>
<evidence type="ECO:0000256" key="7">
    <source>
        <dbReference type="ARBA" id="ARBA00022695"/>
    </source>
</evidence>
<evidence type="ECO:0000256" key="5">
    <source>
        <dbReference type="ARBA" id="ARBA00022515"/>
    </source>
</evidence>
<dbReference type="FunFam" id="3.90.920.10:FF:000001">
    <property type="entry name" value="DNA primase"/>
    <property type="match status" value="1"/>
</dbReference>
<evidence type="ECO:0000256" key="10">
    <source>
        <dbReference type="ARBA" id="ARBA00022833"/>
    </source>
</evidence>
<keyword evidence="7" id="KW-0548">Nucleotidyltransferase</keyword>
<dbReference type="GO" id="GO:0046872">
    <property type="term" value="F:metal ion binding"/>
    <property type="evidence" value="ECO:0007669"/>
    <property type="project" value="UniProtKB-KW"/>
</dbReference>
<keyword evidence="6 12" id="KW-0808">Transferase</keyword>
<comment type="similarity">
    <text evidence="3 12">Belongs to the eukaryotic-type primase small subunit family.</text>
</comment>
<proteinExistence type="inferred from homology"/>
<keyword evidence="4 12" id="KW-0240">DNA-directed RNA polymerase</keyword>
<dbReference type="Pfam" id="PF01896">
    <property type="entry name" value="DNA_primase_S"/>
    <property type="match status" value="1"/>
</dbReference>
<evidence type="ECO:0000256" key="11">
    <source>
        <dbReference type="ARBA" id="ARBA00023163"/>
    </source>
</evidence>
<comment type="cofactor">
    <cofactor evidence="1">
        <name>Mn(2+)</name>
        <dbReference type="ChEBI" id="CHEBI:29035"/>
    </cofactor>
</comment>
<evidence type="ECO:0000313" key="15">
    <source>
        <dbReference type="EMBL" id="SSX23151.1"/>
    </source>
</evidence>
<dbReference type="EMBL" id="UFQT01000289">
    <property type="protein sequence ID" value="SSX22830.1"/>
    <property type="molecule type" value="Genomic_DNA"/>
</dbReference>
<evidence type="ECO:0000313" key="14">
    <source>
        <dbReference type="EMBL" id="SSX22830.1"/>
    </source>
</evidence>
<name>A0A336KC39_CULSO</name>
<keyword evidence="9" id="KW-0479">Metal-binding</keyword>
<dbReference type="GO" id="GO:0006270">
    <property type="term" value="P:DNA replication initiation"/>
    <property type="evidence" value="ECO:0007669"/>
    <property type="project" value="UniProtKB-ARBA"/>
</dbReference>
<reference evidence="13" key="1">
    <citation type="submission" date="2018-04" db="EMBL/GenBank/DDBJ databases">
        <authorList>
            <person name="Go L.Y."/>
            <person name="Mitchell J.A."/>
        </authorList>
    </citation>
    <scope>NUCLEOTIDE SEQUENCE</scope>
    <source>
        <tissue evidence="13">Whole organism</tissue>
    </source>
</reference>
<protein>
    <recommendedName>
        <fullName evidence="12">DNA primase</fullName>
        <ecNumber evidence="12">2.7.7.-</ecNumber>
    </recommendedName>
</protein>
<dbReference type="OMA" id="NVTRGFN"/>
<keyword evidence="5 12" id="KW-0639">Primosome</keyword>
<dbReference type="VEuPathDB" id="VectorBase:CSON008383"/>
<dbReference type="SUPFAM" id="SSF56747">
    <property type="entry name" value="Prim-pol domain"/>
    <property type="match status" value="1"/>
</dbReference>
<organism evidence="13">
    <name type="scientific">Culicoides sonorensis</name>
    <name type="common">Biting midge</name>
    <dbReference type="NCBI Taxonomy" id="179676"/>
    <lineage>
        <taxon>Eukaryota</taxon>
        <taxon>Metazoa</taxon>
        <taxon>Ecdysozoa</taxon>
        <taxon>Arthropoda</taxon>
        <taxon>Hexapoda</taxon>
        <taxon>Insecta</taxon>
        <taxon>Pterygota</taxon>
        <taxon>Neoptera</taxon>
        <taxon>Endopterygota</taxon>
        <taxon>Diptera</taxon>
        <taxon>Nematocera</taxon>
        <taxon>Chironomoidea</taxon>
        <taxon>Ceratopogonidae</taxon>
        <taxon>Ceratopogoninae</taxon>
        <taxon>Culicoides</taxon>
        <taxon>Monoculicoides</taxon>
    </lineage>
</organism>
<keyword evidence="8 12" id="KW-0235">DNA replication</keyword>
<reference evidence="14" key="2">
    <citation type="submission" date="2018-07" db="EMBL/GenBank/DDBJ databases">
        <authorList>
            <person name="Quirk P.G."/>
            <person name="Krulwich T.A."/>
        </authorList>
    </citation>
    <scope>NUCLEOTIDE SEQUENCE</scope>
</reference>
<dbReference type="EMBL" id="UFQS01000289">
    <property type="protein sequence ID" value="SSX02456.1"/>
    <property type="molecule type" value="Genomic_DNA"/>
</dbReference>
<dbReference type="PANTHER" id="PTHR10536">
    <property type="entry name" value="DNA PRIMASE SMALL SUBUNIT"/>
    <property type="match status" value="1"/>
</dbReference>
<evidence type="ECO:0000313" key="13">
    <source>
        <dbReference type="EMBL" id="SSX02456.1"/>
    </source>
</evidence>
<dbReference type="EC" id="2.7.7.-" evidence="12"/>
<evidence type="ECO:0000256" key="12">
    <source>
        <dbReference type="RuleBase" id="RU003514"/>
    </source>
</evidence>